<dbReference type="InterPro" id="IPR050360">
    <property type="entry name" value="MFS_Sugar_Transporters"/>
</dbReference>
<accession>A0A0G2E8L0</accession>
<dbReference type="InterPro" id="IPR005828">
    <property type="entry name" value="MFS_sugar_transport-like"/>
</dbReference>
<dbReference type="PRINTS" id="PR00171">
    <property type="entry name" value="SUGRTRNSPORT"/>
</dbReference>
<reference evidence="10 11" key="1">
    <citation type="submission" date="2015-05" db="EMBL/GenBank/DDBJ databases">
        <title>Distinctive expansion of gene families associated with plant cell wall degradation and secondary metabolism in the genomes of grapevine trunk pathogens.</title>
        <authorList>
            <person name="Lawrence D.P."/>
            <person name="Travadon R."/>
            <person name="Rolshausen P.E."/>
            <person name="Baumgartner K."/>
        </authorList>
    </citation>
    <scope>NUCLEOTIDE SEQUENCE [LARGE SCALE GENOMIC DNA]</scope>
    <source>
        <strain evidence="10">UCRPC4</strain>
    </source>
</reference>
<comment type="caution">
    <text evidence="10">The sequence shown here is derived from an EMBL/GenBank/DDBJ whole genome shotgun (WGS) entry which is preliminary data.</text>
</comment>
<keyword evidence="3 7" id="KW-0813">Transport</keyword>
<keyword evidence="5 8" id="KW-1133">Transmembrane helix</keyword>
<evidence type="ECO:0000256" key="5">
    <source>
        <dbReference type="ARBA" id="ARBA00022989"/>
    </source>
</evidence>
<feature type="transmembrane region" description="Helical" evidence="8">
    <location>
        <begin position="320"/>
        <end position="340"/>
    </location>
</feature>
<evidence type="ECO:0000256" key="7">
    <source>
        <dbReference type="RuleBase" id="RU003346"/>
    </source>
</evidence>
<feature type="transmembrane region" description="Helical" evidence="8">
    <location>
        <begin position="136"/>
        <end position="154"/>
    </location>
</feature>
<evidence type="ECO:0000256" key="1">
    <source>
        <dbReference type="ARBA" id="ARBA00004141"/>
    </source>
</evidence>
<evidence type="ECO:0000256" key="3">
    <source>
        <dbReference type="ARBA" id="ARBA00022448"/>
    </source>
</evidence>
<evidence type="ECO:0000256" key="8">
    <source>
        <dbReference type="SAM" id="Phobius"/>
    </source>
</evidence>
<dbReference type="InterPro" id="IPR020846">
    <property type="entry name" value="MFS_dom"/>
</dbReference>
<dbReference type="OrthoDB" id="6612291at2759"/>
<dbReference type="GO" id="GO:0005351">
    <property type="term" value="F:carbohydrate:proton symporter activity"/>
    <property type="evidence" value="ECO:0007669"/>
    <property type="project" value="TreeGrafter"/>
</dbReference>
<dbReference type="Gene3D" id="1.20.1250.20">
    <property type="entry name" value="MFS general substrate transporter like domains"/>
    <property type="match status" value="1"/>
</dbReference>
<dbReference type="PROSITE" id="PS00216">
    <property type="entry name" value="SUGAR_TRANSPORT_1"/>
    <property type="match status" value="1"/>
</dbReference>
<feature type="transmembrane region" description="Helical" evidence="8">
    <location>
        <begin position="291"/>
        <end position="313"/>
    </location>
</feature>
<dbReference type="SUPFAM" id="SSF103473">
    <property type="entry name" value="MFS general substrate transporter"/>
    <property type="match status" value="1"/>
</dbReference>
<dbReference type="InterPro" id="IPR003663">
    <property type="entry name" value="Sugar/inositol_transpt"/>
</dbReference>
<evidence type="ECO:0000256" key="6">
    <source>
        <dbReference type="ARBA" id="ARBA00023136"/>
    </source>
</evidence>
<dbReference type="InterPro" id="IPR005829">
    <property type="entry name" value="Sugar_transporter_CS"/>
</dbReference>
<evidence type="ECO:0000256" key="2">
    <source>
        <dbReference type="ARBA" id="ARBA00010992"/>
    </source>
</evidence>
<dbReference type="Proteomes" id="UP000053317">
    <property type="component" value="Unassembled WGS sequence"/>
</dbReference>
<keyword evidence="11" id="KW-1185">Reference proteome</keyword>
<dbReference type="NCBIfam" id="TIGR00879">
    <property type="entry name" value="SP"/>
    <property type="match status" value="1"/>
</dbReference>
<reference evidence="10 11" key="2">
    <citation type="submission" date="2015-05" db="EMBL/GenBank/DDBJ databases">
        <authorList>
            <person name="Morales-Cruz A."/>
            <person name="Amrine K.C."/>
            <person name="Cantu D."/>
        </authorList>
    </citation>
    <scope>NUCLEOTIDE SEQUENCE [LARGE SCALE GENOMIC DNA]</scope>
    <source>
        <strain evidence="10">UCRPC4</strain>
    </source>
</reference>
<evidence type="ECO:0000313" key="11">
    <source>
        <dbReference type="Proteomes" id="UP000053317"/>
    </source>
</evidence>
<keyword evidence="4 8" id="KW-0812">Transmembrane</keyword>
<feature type="transmembrane region" description="Helical" evidence="8">
    <location>
        <begin position="166"/>
        <end position="187"/>
    </location>
</feature>
<feature type="transmembrane region" description="Helical" evidence="8">
    <location>
        <begin position="95"/>
        <end position="115"/>
    </location>
</feature>
<organism evidence="10 11">
    <name type="scientific">Phaeomoniella chlamydospora</name>
    <name type="common">Phaeoacremonium chlamydosporum</name>
    <dbReference type="NCBI Taxonomy" id="158046"/>
    <lineage>
        <taxon>Eukaryota</taxon>
        <taxon>Fungi</taxon>
        <taxon>Dikarya</taxon>
        <taxon>Ascomycota</taxon>
        <taxon>Pezizomycotina</taxon>
        <taxon>Eurotiomycetes</taxon>
        <taxon>Chaetothyriomycetidae</taxon>
        <taxon>Phaeomoniellales</taxon>
        <taxon>Phaeomoniellaceae</taxon>
        <taxon>Phaeomoniella</taxon>
    </lineage>
</organism>
<dbReference type="PANTHER" id="PTHR48022">
    <property type="entry name" value="PLASTIDIC GLUCOSE TRANSPORTER 4"/>
    <property type="match status" value="1"/>
</dbReference>
<comment type="similarity">
    <text evidence="2 7">Belongs to the major facilitator superfamily. Sugar transporter (TC 2.A.1.1) family.</text>
</comment>
<feature type="domain" description="Major facilitator superfamily (MFS) profile" evidence="9">
    <location>
        <begin position="1"/>
        <end position="446"/>
    </location>
</feature>
<dbReference type="PANTHER" id="PTHR48022:SF25">
    <property type="entry name" value="QUINATE TRANSPORTER, PUTATIVE (AFU_ORTHOLOGUE AFUA_5G12950)-RELATED"/>
    <property type="match status" value="1"/>
</dbReference>
<keyword evidence="6 8" id="KW-0472">Membrane</keyword>
<feature type="transmembrane region" description="Helical" evidence="8">
    <location>
        <begin position="423"/>
        <end position="442"/>
    </location>
</feature>
<comment type="subcellular location">
    <subcellularLocation>
        <location evidence="1">Membrane</location>
        <topology evidence="1">Multi-pass membrane protein</topology>
    </subcellularLocation>
</comment>
<dbReference type="Pfam" id="PF00083">
    <property type="entry name" value="Sugar_tr"/>
    <property type="match status" value="1"/>
</dbReference>
<dbReference type="PROSITE" id="PS00217">
    <property type="entry name" value="SUGAR_TRANSPORT_2"/>
    <property type="match status" value="1"/>
</dbReference>
<dbReference type="PROSITE" id="PS50850">
    <property type="entry name" value="MFS"/>
    <property type="match status" value="1"/>
</dbReference>
<evidence type="ECO:0000313" key="10">
    <source>
        <dbReference type="EMBL" id="KKY18919.1"/>
    </source>
</evidence>
<proteinExistence type="inferred from homology"/>
<protein>
    <submittedName>
        <fullName evidence="10">Putative mfs quinate transporter</fullName>
    </submittedName>
</protein>
<feature type="transmembrane region" description="Helical" evidence="8">
    <location>
        <begin position="41"/>
        <end position="64"/>
    </location>
</feature>
<dbReference type="AlphaFoldDB" id="A0A0G2E8L0"/>
<gene>
    <name evidence="10" type="ORF">UCRPC4_g04714</name>
</gene>
<feature type="transmembrane region" description="Helical" evidence="8">
    <location>
        <begin position="251"/>
        <end position="279"/>
    </location>
</feature>
<dbReference type="InterPro" id="IPR036259">
    <property type="entry name" value="MFS_trans_sf"/>
</dbReference>
<evidence type="ECO:0000256" key="4">
    <source>
        <dbReference type="ARBA" id="ARBA00022692"/>
    </source>
</evidence>
<feature type="transmembrane region" description="Helical" evidence="8">
    <location>
        <begin position="392"/>
        <end position="411"/>
    </location>
</feature>
<feature type="transmembrane region" description="Helical" evidence="8">
    <location>
        <begin position="360"/>
        <end position="380"/>
    </location>
</feature>
<feature type="transmembrane region" description="Helical" evidence="8">
    <location>
        <begin position="71"/>
        <end position="89"/>
    </location>
</feature>
<evidence type="ECO:0000259" key="9">
    <source>
        <dbReference type="PROSITE" id="PS50850"/>
    </source>
</evidence>
<dbReference type="EMBL" id="LCWF01000113">
    <property type="protein sequence ID" value="KKY18919.1"/>
    <property type="molecule type" value="Genomic_DNA"/>
</dbReference>
<sequence length="525" mass="57516">MYYSDISSFLAGYDSGIAGGILTFKSFEHDFKYTGKHESKVSSLTVGLEQLGSFCAAVIIYPLTSKYGRKYAIIGSTAVFILGVIIEVINTRSLGAWYTGRFIAGLGMGGQSVVVPMYSAEMTPKEIRGRCGSFYQWLYTWGILVAYWVDYGVAANNSISGTSREWQIPVGLQLVSSGILLIGAFTLPESVRWLLTKSRTEEAWKSITWIRGDTGEKTVSEFNETQLGLKAEAAAKQDFNLRELLQPANRLRFLIGPMLFIFQNTTGSSALAVFGPQYFKLLVGDDEQRDLLLVGLFGAVKVIACTFFILFLSERFGRRTLLTGGSTAMAACMLITALIVDETSTTSSSKVTNAGRATVAMIYLDIMVYNCSWGPVPWAYVPEIFPTRIRALGLALSMLAHWASSFCFSFASPYMISNVGANTFLIFMGFDICSAIFCFFLVKETRGQNLEIAAGTEWEIAEKAAVLSDTEKGDVDTETGHTTEPGILHINQNNGGQTLVDDHTGKQLDVVAVHDSFGTSLKHRS</sequence>
<dbReference type="GO" id="GO:0016020">
    <property type="term" value="C:membrane"/>
    <property type="evidence" value="ECO:0007669"/>
    <property type="project" value="UniProtKB-SubCell"/>
</dbReference>
<name>A0A0G2E8L0_PHACM</name>